<evidence type="ECO:0000313" key="2">
    <source>
        <dbReference type="EMBL" id="QQR92412.1"/>
    </source>
</evidence>
<feature type="transmembrane region" description="Helical" evidence="1">
    <location>
        <begin position="78"/>
        <end position="100"/>
    </location>
</feature>
<keyword evidence="1" id="KW-0812">Transmembrane</keyword>
<name>A0A7T9DJF2_9ARCH</name>
<dbReference type="EMBL" id="CP064981">
    <property type="protein sequence ID" value="QQR92412.1"/>
    <property type="molecule type" value="Genomic_DNA"/>
</dbReference>
<feature type="transmembrane region" description="Helical" evidence="1">
    <location>
        <begin position="20"/>
        <end position="42"/>
    </location>
</feature>
<organism evidence="2">
    <name type="scientific">Candidatus Iainarchaeum sp</name>
    <dbReference type="NCBI Taxonomy" id="3101447"/>
    <lineage>
        <taxon>Archaea</taxon>
        <taxon>Candidatus Iainarchaeota</taxon>
        <taxon>Candidatus Iainarchaeia</taxon>
        <taxon>Candidatus Iainarchaeales</taxon>
        <taxon>Candidatus Iainarchaeaceae</taxon>
        <taxon>Candidatus Iainarchaeum</taxon>
    </lineage>
</organism>
<accession>A0A7T9DJF2</accession>
<protein>
    <submittedName>
        <fullName evidence="2">Uncharacterized protein</fullName>
    </submittedName>
</protein>
<feature type="transmembrane region" description="Helical" evidence="1">
    <location>
        <begin position="106"/>
        <end position="125"/>
    </location>
</feature>
<dbReference type="Proteomes" id="UP000596004">
    <property type="component" value="Chromosome"/>
</dbReference>
<keyword evidence="1" id="KW-1133">Transmembrane helix</keyword>
<feature type="transmembrane region" description="Helical" evidence="1">
    <location>
        <begin position="167"/>
        <end position="186"/>
    </location>
</feature>
<reference evidence="2" key="1">
    <citation type="submission" date="2020-11" db="EMBL/GenBank/DDBJ databases">
        <title>Connecting structure to function with the recovery of over 1000 high-quality activated sludge metagenome-assembled genomes encoding full-length rRNA genes using long-read sequencing.</title>
        <authorList>
            <person name="Singleton C.M."/>
            <person name="Petriglieri F."/>
            <person name="Kristensen J.M."/>
            <person name="Kirkegaard R.H."/>
            <person name="Michaelsen T.Y."/>
            <person name="Andersen M.H."/>
            <person name="Karst S.M."/>
            <person name="Dueholm M.S."/>
            <person name="Nielsen P.H."/>
            <person name="Albertsen M."/>
        </authorList>
    </citation>
    <scope>NUCLEOTIDE SEQUENCE</scope>
    <source>
        <strain evidence="2">Fred_18-Q3-R57-64_BAT3C.431</strain>
    </source>
</reference>
<sequence length="208" mass="23622">MVVEFIAETLTPFLLDFQQHWQITTLFTIGIAVYMVLVWHYFHLVAKRDLLKFNKIKGDGFWVTVGNLMGEFVFLLEYIIIFPIITFIFFGAFALAMLFLAKEQPLESVLLISITVIAATRVMAYYNEEAAQELAKLIPIVLLGAYLTTPSFFSIELVTERIAQIPAFFTRIGGFIIYTMVLEISLKIMLNIKVGLAGENPKIANKQP</sequence>
<gene>
    <name evidence="2" type="ORF">IPJ89_04630</name>
</gene>
<keyword evidence="1" id="KW-0472">Membrane</keyword>
<proteinExistence type="predicted"/>
<dbReference type="AlphaFoldDB" id="A0A7T9DJF2"/>
<evidence type="ECO:0000256" key="1">
    <source>
        <dbReference type="SAM" id="Phobius"/>
    </source>
</evidence>
<feature type="transmembrane region" description="Helical" evidence="1">
    <location>
        <begin position="137"/>
        <end position="155"/>
    </location>
</feature>